<proteinExistence type="predicted"/>
<evidence type="ECO:0000313" key="2">
    <source>
        <dbReference type="Proteomes" id="UP000887116"/>
    </source>
</evidence>
<sequence length="157" mass="18121">MEKLNSDDPVEKEIKSIFANLERIYLNLTELDNQICGFLLENTDDGKYEAEYMAVEEYSTKMTDLKISVDIYLNKKYESESGRHKSKNCKTNVQCLICNKRQWALMCPELPSNKTRFKTPDLEEKLNVSLSNHCAAEEVLFQTLQVDIKAGGKTRRV</sequence>
<dbReference type="OrthoDB" id="10415387at2759"/>
<gene>
    <name evidence="1" type="ORF">TNCT_310041</name>
</gene>
<accession>A0A8X6H929</accession>
<keyword evidence="2" id="KW-1185">Reference proteome</keyword>
<dbReference type="EMBL" id="BMAO01000826">
    <property type="protein sequence ID" value="GFQ69467.1"/>
    <property type="molecule type" value="Genomic_DNA"/>
</dbReference>
<comment type="caution">
    <text evidence="1">The sequence shown here is derived from an EMBL/GenBank/DDBJ whole genome shotgun (WGS) entry which is preliminary data.</text>
</comment>
<evidence type="ECO:0000313" key="1">
    <source>
        <dbReference type="EMBL" id="GFQ69467.1"/>
    </source>
</evidence>
<name>A0A8X6H929_TRICU</name>
<dbReference type="Proteomes" id="UP000887116">
    <property type="component" value="Unassembled WGS sequence"/>
</dbReference>
<protein>
    <submittedName>
        <fullName evidence="1">Uncharacterized protein</fullName>
    </submittedName>
</protein>
<dbReference type="AlphaFoldDB" id="A0A8X6H929"/>
<organism evidence="1 2">
    <name type="scientific">Trichonephila clavata</name>
    <name type="common">Joro spider</name>
    <name type="synonym">Nephila clavata</name>
    <dbReference type="NCBI Taxonomy" id="2740835"/>
    <lineage>
        <taxon>Eukaryota</taxon>
        <taxon>Metazoa</taxon>
        <taxon>Ecdysozoa</taxon>
        <taxon>Arthropoda</taxon>
        <taxon>Chelicerata</taxon>
        <taxon>Arachnida</taxon>
        <taxon>Araneae</taxon>
        <taxon>Araneomorphae</taxon>
        <taxon>Entelegynae</taxon>
        <taxon>Araneoidea</taxon>
        <taxon>Nephilidae</taxon>
        <taxon>Trichonephila</taxon>
    </lineage>
</organism>
<reference evidence="1" key="1">
    <citation type="submission" date="2020-07" db="EMBL/GenBank/DDBJ databases">
        <title>Multicomponent nature underlies the extraordinary mechanical properties of spider dragline silk.</title>
        <authorList>
            <person name="Kono N."/>
            <person name="Nakamura H."/>
            <person name="Mori M."/>
            <person name="Yoshida Y."/>
            <person name="Ohtoshi R."/>
            <person name="Malay A.D."/>
            <person name="Moran D.A.P."/>
            <person name="Tomita M."/>
            <person name="Numata K."/>
            <person name="Arakawa K."/>
        </authorList>
    </citation>
    <scope>NUCLEOTIDE SEQUENCE</scope>
</reference>